<reference evidence="1" key="4">
    <citation type="submission" date="2025-09" db="UniProtKB">
        <authorList>
            <consortium name="Ensembl"/>
        </authorList>
    </citation>
    <scope>IDENTIFICATION</scope>
</reference>
<keyword evidence="2" id="KW-1185">Reference proteome</keyword>
<reference evidence="1" key="2">
    <citation type="journal article" date="2008" name="Genome Biol.">
        <title>Improved genome assembly and evidence-based global gene model set for the chordate Ciona intestinalis: new insight into intron and operon populations.</title>
        <authorList>
            <person name="Satou Y."/>
            <person name="Mineta K."/>
            <person name="Ogasawara M."/>
            <person name="Sasakura Y."/>
            <person name="Shoguchi E."/>
            <person name="Ueno K."/>
            <person name="Yamada L."/>
            <person name="Matsumoto J."/>
            <person name="Wasserscheid J."/>
            <person name="Dewar K."/>
            <person name="Wiley G.B."/>
            <person name="Macmil S.L."/>
            <person name="Roe B.A."/>
            <person name="Zeller R.W."/>
            <person name="Hastings K.E."/>
            <person name="Lemaire P."/>
            <person name="Lindquist E."/>
            <person name="Endo T."/>
            <person name="Hotta K."/>
            <person name="Inaba K."/>
        </authorList>
    </citation>
    <scope>NUCLEOTIDE SEQUENCE [LARGE SCALE GENOMIC DNA]</scope>
    <source>
        <strain evidence="1">wild type</strain>
    </source>
</reference>
<proteinExistence type="predicted"/>
<dbReference type="Proteomes" id="UP000008144">
    <property type="component" value="Chromosome 9"/>
</dbReference>
<sequence>MAKLNCVPSWVQATKREAQRSDAWLSFSKDIFDIVAGRMYDNGIRNFSSLSPAEKSVLVGKAVSLLKHQPTYKELLEDVSAALDAQLTKELNSKGIGKDVKADAITKECGLALEALLRQRPDATVHLRQCLNSTLSANLSAVERRRWRKRQKTGKLDWGE</sequence>
<name>H2XJJ3_CIOIN</name>
<protein>
    <submittedName>
        <fullName evidence="1">Uncharacterized protein</fullName>
    </submittedName>
</protein>
<dbReference type="AlphaFoldDB" id="H2XJJ3"/>
<accession>H2XJJ3</accession>
<evidence type="ECO:0000313" key="1">
    <source>
        <dbReference type="Ensembl" id="ENSCINP00000029825.1"/>
    </source>
</evidence>
<reference evidence="1" key="3">
    <citation type="submission" date="2025-08" db="UniProtKB">
        <authorList>
            <consortium name="Ensembl"/>
        </authorList>
    </citation>
    <scope>IDENTIFICATION</scope>
</reference>
<dbReference type="InParanoid" id="H2XJJ3"/>
<evidence type="ECO:0000313" key="2">
    <source>
        <dbReference type="Proteomes" id="UP000008144"/>
    </source>
</evidence>
<dbReference type="HOGENOM" id="CLU_1651554_0_0_1"/>
<organism evidence="1 2">
    <name type="scientific">Ciona intestinalis</name>
    <name type="common">Transparent sea squirt</name>
    <name type="synonym">Ascidia intestinalis</name>
    <dbReference type="NCBI Taxonomy" id="7719"/>
    <lineage>
        <taxon>Eukaryota</taxon>
        <taxon>Metazoa</taxon>
        <taxon>Chordata</taxon>
        <taxon>Tunicata</taxon>
        <taxon>Ascidiacea</taxon>
        <taxon>Phlebobranchia</taxon>
        <taxon>Cionidae</taxon>
        <taxon>Ciona</taxon>
    </lineage>
</organism>
<dbReference type="Ensembl" id="ENSCINT00000034603.1">
    <property type="protein sequence ID" value="ENSCINP00000029825.1"/>
    <property type="gene ID" value="ENSCING00000023184.1"/>
</dbReference>
<reference evidence="2" key="1">
    <citation type="journal article" date="2002" name="Science">
        <title>The draft genome of Ciona intestinalis: insights into chordate and vertebrate origins.</title>
        <authorList>
            <person name="Dehal P."/>
            <person name="Satou Y."/>
            <person name="Campbell R.K."/>
            <person name="Chapman J."/>
            <person name="Degnan B."/>
            <person name="De Tomaso A."/>
            <person name="Davidson B."/>
            <person name="Di Gregorio A."/>
            <person name="Gelpke M."/>
            <person name="Goodstein D.M."/>
            <person name="Harafuji N."/>
            <person name="Hastings K.E."/>
            <person name="Ho I."/>
            <person name="Hotta K."/>
            <person name="Huang W."/>
            <person name="Kawashima T."/>
            <person name="Lemaire P."/>
            <person name="Martinez D."/>
            <person name="Meinertzhagen I.A."/>
            <person name="Necula S."/>
            <person name="Nonaka M."/>
            <person name="Putnam N."/>
            <person name="Rash S."/>
            <person name="Saiga H."/>
            <person name="Satake M."/>
            <person name="Terry A."/>
            <person name="Yamada L."/>
            <person name="Wang H.G."/>
            <person name="Awazu S."/>
            <person name="Azumi K."/>
            <person name="Boore J."/>
            <person name="Branno M."/>
            <person name="Chin-Bow S."/>
            <person name="DeSantis R."/>
            <person name="Doyle S."/>
            <person name="Francino P."/>
            <person name="Keys D.N."/>
            <person name="Haga S."/>
            <person name="Hayashi H."/>
            <person name="Hino K."/>
            <person name="Imai K.S."/>
            <person name="Inaba K."/>
            <person name="Kano S."/>
            <person name="Kobayashi K."/>
            <person name="Kobayashi M."/>
            <person name="Lee B.I."/>
            <person name="Makabe K.W."/>
            <person name="Manohar C."/>
            <person name="Matassi G."/>
            <person name="Medina M."/>
            <person name="Mochizuki Y."/>
            <person name="Mount S."/>
            <person name="Morishita T."/>
            <person name="Miura S."/>
            <person name="Nakayama A."/>
            <person name="Nishizaka S."/>
            <person name="Nomoto H."/>
            <person name="Ohta F."/>
            <person name="Oishi K."/>
            <person name="Rigoutsos I."/>
            <person name="Sano M."/>
            <person name="Sasaki A."/>
            <person name="Sasakura Y."/>
            <person name="Shoguchi E."/>
            <person name="Shin-i T."/>
            <person name="Spagnuolo A."/>
            <person name="Stainier D."/>
            <person name="Suzuki M.M."/>
            <person name="Tassy O."/>
            <person name="Takatori N."/>
            <person name="Tokuoka M."/>
            <person name="Yagi K."/>
            <person name="Yoshizaki F."/>
            <person name="Wada S."/>
            <person name="Zhang C."/>
            <person name="Hyatt P.D."/>
            <person name="Larimer F."/>
            <person name="Detter C."/>
            <person name="Doggett N."/>
            <person name="Glavina T."/>
            <person name="Hawkins T."/>
            <person name="Richardson P."/>
            <person name="Lucas S."/>
            <person name="Kohara Y."/>
            <person name="Levine M."/>
            <person name="Satoh N."/>
            <person name="Rokhsar D.S."/>
        </authorList>
    </citation>
    <scope>NUCLEOTIDE SEQUENCE [LARGE SCALE GENOMIC DNA]</scope>
</reference>
<dbReference type="EMBL" id="EAAA01002949">
    <property type="status" value="NOT_ANNOTATED_CDS"/>
    <property type="molecule type" value="Genomic_DNA"/>
</dbReference>